<dbReference type="VEuPathDB" id="FungiDB:CDV56_100753"/>
<keyword evidence="2" id="KW-1185">Reference proteome</keyword>
<dbReference type="Proteomes" id="UP000215305">
    <property type="component" value="Unassembled WGS sequence"/>
</dbReference>
<dbReference type="AlphaFoldDB" id="A0A397GNI7"/>
<sequence length="160" mass="18169">MAPLLFSDVAMSIHIPDRAGAIKAAEKEVVRFPHSKPAIVYCPSRSHEAGITLCEAFDHAELAHRKWHGSKKEAARMEEMDITSSGDYATESILFHEIPGWESLKLLVEMDTIFLNELQQILIAQYRHHPETVKAGGIFMVSEDRDEVFLTFGTFDRHYL</sequence>
<dbReference type="GeneID" id="38122727"/>
<name>A0A397GNI7_ASPTH</name>
<dbReference type="RefSeq" id="XP_026613333.1">
    <property type="nucleotide sequence ID" value="XM_026754372.1"/>
</dbReference>
<accession>A0A397GNI7</accession>
<organism evidence="1 2">
    <name type="scientific">Aspergillus thermomutatus</name>
    <name type="common">Neosartorya pseudofischeri</name>
    <dbReference type="NCBI Taxonomy" id="41047"/>
    <lineage>
        <taxon>Eukaryota</taxon>
        <taxon>Fungi</taxon>
        <taxon>Dikarya</taxon>
        <taxon>Ascomycota</taxon>
        <taxon>Pezizomycotina</taxon>
        <taxon>Eurotiomycetes</taxon>
        <taxon>Eurotiomycetidae</taxon>
        <taxon>Eurotiales</taxon>
        <taxon>Aspergillaceae</taxon>
        <taxon>Aspergillus</taxon>
        <taxon>Aspergillus subgen. Fumigati</taxon>
    </lineage>
</organism>
<gene>
    <name evidence="1" type="ORF">CDV56_100753</name>
</gene>
<dbReference type="OrthoDB" id="3508621at2759"/>
<comment type="caution">
    <text evidence="1">The sequence shown here is derived from an EMBL/GenBank/DDBJ whole genome shotgun (WGS) entry which is preliminary data.</text>
</comment>
<reference evidence="1" key="1">
    <citation type="submission" date="2018-08" db="EMBL/GenBank/DDBJ databases">
        <title>Draft genome sequence of azole-resistant Aspergillus thermomutatus (Neosartorya pseudofischeri) strain HMR AF 39, isolated from a human nasal aspirate.</title>
        <authorList>
            <person name="Parent-Michaud M."/>
            <person name="Dufresne P.J."/>
            <person name="Fournier E."/>
            <person name="Martineau C."/>
            <person name="Moreira S."/>
            <person name="Perkins V."/>
            <person name="De Repentigny L."/>
            <person name="Dufresne S.F."/>
        </authorList>
    </citation>
    <scope>NUCLEOTIDE SEQUENCE [LARGE SCALE GENOMIC DNA]</scope>
    <source>
        <strain evidence="1">HMR AF 39</strain>
    </source>
</reference>
<protein>
    <submittedName>
        <fullName evidence="1">Uncharacterized protein</fullName>
    </submittedName>
</protein>
<evidence type="ECO:0000313" key="2">
    <source>
        <dbReference type="Proteomes" id="UP000215305"/>
    </source>
</evidence>
<evidence type="ECO:0000313" key="1">
    <source>
        <dbReference type="EMBL" id="RHZ52612.1"/>
    </source>
</evidence>
<proteinExistence type="predicted"/>
<dbReference type="EMBL" id="NKHU02000133">
    <property type="protein sequence ID" value="RHZ52612.1"/>
    <property type="molecule type" value="Genomic_DNA"/>
</dbReference>